<evidence type="ECO:0000256" key="1">
    <source>
        <dbReference type="ARBA" id="ARBA00023015"/>
    </source>
</evidence>
<dbReference type="Proteomes" id="UP001221150">
    <property type="component" value="Unassembled WGS sequence"/>
</dbReference>
<keyword evidence="5" id="KW-1185">Reference proteome</keyword>
<gene>
    <name evidence="4" type="ORF">P3H78_08265</name>
</gene>
<evidence type="ECO:0000313" key="5">
    <source>
        <dbReference type="Proteomes" id="UP001221150"/>
    </source>
</evidence>
<protein>
    <submittedName>
        <fullName evidence="4">Uncharacterized protein</fullName>
    </submittedName>
</protein>
<name>A0ABT6A1V5_9ACTN</name>
<reference evidence="4 5" key="1">
    <citation type="submission" date="2023-03" db="EMBL/GenBank/DDBJ databases">
        <title>Draft genome sequence of Streptomyces sp. K1PA1 isolated from peat swamp forest in Thailand.</title>
        <authorList>
            <person name="Klaysubun C."/>
            <person name="Duangmal K."/>
        </authorList>
    </citation>
    <scope>NUCLEOTIDE SEQUENCE [LARGE SCALE GENOMIC DNA]</scope>
    <source>
        <strain evidence="4 5">K1PA1</strain>
    </source>
</reference>
<organism evidence="4 5">
    <name type="scientific">Streptomyces tropicalis</name>
    <dbReference type="NCBI Taxonomy" id="3034234"/>
    <lineage>
        <taxon>Bacteria</taxon>
        <taxon>Bacillati</taxon>
        <taxon>Actinomycetota</taxon>
        <taxon>Actinomycetes</taxon>
        <taxon>Kitasatosporales</taxon>
        <taxon>Streptomycetaceae</taxon>
        <taxon>Streptomyces</taxon>
    </lineage>
</organism>
<dbReference type="EMBL" id="JARJBB010000003">
    <property type="protein sequence ID" value="MDF3298628.1"/>
    <property type="molecule type" value="Genomic_DNA"/>
</dbReference>
<evidence type="ECO:0000313" key="4">
    <source>
        <dbReference type="EMBL" id="MDF3298628.1"/>
    </source>
</evidence>
<sequence>MTAIRVLLVDDDPLVRAGPGVLPGGADDAEIAEAVRQVAAGDPVLPPAAARRLMRHAAGTAAGGRRDRARLNALDDRERDLAVHGGPGPADAESAAGLFTGVATVETRVSRVLAELGLSDRVQIALPAHDAGPTEEDTP</sequence>
<dbReference type="Gene3D" id="3.40.50.2300">
    <property type="match status" value="1"/>
</dbReference>
<dbReference type="SUPFAM" id="SSF46894">
    <property type="entry name" value="C-terminal effector domain of the bipartite response regulators"/>
    <property type="match status" value="1"/>
</dbReference>
<evidence type="ECO:0000256" key="2">
    <source>
        <dbReference type="ARBA" id="ARBA00023125"/>
    </source>
</evidence>
<dbReference type="PANTHER" id="PTHR43214:SF24">
    <property type="entry name" value="TRANSCRIPTIONAL REGULATORY PROTEIN NARL-RELATED"/>
    <property type="match status" value="1"/>
</dbReference>
<dbReference type="InterPro" id="IPR016032">
    <property type="entry name" value="Sig_transdc_resp-reg_C-effctor"/>
</dbReference>
<keyword evidence="3" id="KW-0804">Transcription</keyword>
<dbReference type="InterPro" id="IPR039420">
    <property type="entry name" value="WalR-like"/>
</dbReference>
<dbReference type="RefSeq" id="WP_276108174.1">
    <property type="nucleotide sequence ID" value="NZ_JARJBB010000003.1"/>
</dbReference>
<accession>A0ABT6A1V5</accession>
<keyword evidence="2" id="KW-0238">DNA-binding</keyword>
<evidence type="ECO:0000256" key="3">
    <source>
        <dbReference type="ARBA" id="ARBA00023163"/>
    </source>
</evidence>
<dbReference type="PANTHER" id="PTHR43214">
    <property type="entry name" value="TWO-COMPONENT RESPONSE REGULATOR"/>
    <property type="match status" value="1"/>
</dbReference>
<proteinExistence type="predicted"/>
<keyword evidence="1" id="KW-0805">Transcription regulation</keyword>
<comment type="caution">
    <text evidence="4">The sequence shown here is derived from an EMBL/GenBank/DDBJ whole genome shotgun (WGS) entry which is preliminary data.</text>
</comment>